<dbReference type="RefSeq" id="WP_051413416.1">
    <property type="nucleotide sequence ID" value="NZ_FPAG01000010.1"/>
</dbReference>
<reference evidence="2 3" key="1">
    <citation type="submission" date="2016-10" db="EMBL/GenBank/DDBJ databases">
        <authorList>
            <person name="de Groot N.N."/>
        </authorList>
    </citation>
    <scope>NUCLEOTIDE SEQUENCE [LARGE SCALE GENOMIC DNA]</scope>
    <source>
        <strain evidence="2 3">CGMCC 1.6114</strain>
    </source>
</reference>
<protein>
    <submittedName>
        <fullName evidence="2">F5/8 type C domain-containing protein</fullName>
    </submittedName>
</protein>
<dbReference type="OrthoDB" id="3965347at2"/>
<dbReference type="EMBL" id="FPAG01000010">
    <property type="protein sequence ID" value="SFT14624.1"/>
    <property type="molecule type" value="Genomic_DNA"/>
</dbReference>
<dbReference type="Proteomes" id="UP000183209">
    <property type="component" value="Unassembled WGS sequence"/>
</dbReference>
<dbReference type="InterPro" id="IPR008979">
    <property type="entry name" value="Galactose-bd-like_sf"/>
</dbReference>
<dbReference type="InterPro" id="IPR000421">
    <property type="entry name" value="FA58C"/>
</dbReference>
<evidence type="ECO:0000313" key="2">
    <source>
        <dbReference type="EMBL" id="SFT14624.1"/>
    </source>
</evidence>
<evidence type="ECO:0000313" key="3">
    <source>
        <dbReference type="Proteomes" id="UP000183209"/>
    </source>
</evidence>
<sequence>MKTIKIKLWATYLCIAAIGVSCEKADFSENLTSENASMTTDKNGFVSATPRALNVIYFTPTDNDAKPDYRRRISNIMINTQSYVKKWMEHWGYSNSTFGLQINPSSQMVNIIRIEGKLTKDEYPYSGGYQKIIPEIKEYFANNDDVEPTSEHFLVILPERMEGDQIGGVPFYGVGKYCFALDAGADMTWDNMGAGGQPGNEAGWIGGLIHELGHGINLPHNSQKRSEYIDFGTSLMDNGNHVIKVGKIDRTFMTASDAAILSENEIFSPIEDNFYGPVSYKLTELKSKFENGSLNVNGKFESDTPVKKIIVNQDPEGRSNYNQIGWVANPGADDTFSVSMPVAELFQVTNTNYTLKVMFVFENGTTRQINLGDYKYINGETNVDHLQIRDILNRDNWEVIDADSEEDTGAASNMLDDNRATVWHTEWKRSLPDHPHYFVVDMGAETTVDGLAFQNRDNLNGVIKDCEIFTSTDNINWTSEGQYHLKRQSSWQYTAFSTRKNIRYVKVVTQNSHGDFNYTHLAEFGAYLD</sequence>
<gene>
    <name evidence="2" type="ORF">SAMN04487906_3222</name>
</gene>
<evidence type="ECO:0000259" key="1">
    <source>
        <dbReference type="PROSITE" id="PS50022"/>
    </source>
</evidence>
<dbReference type="Gene3D" id="2.60.120.260">
    <property type="entry name" value="Galactose-binding domain-like"/>
    <property type="match status" value="1"/>
</dbReference>
<feature type="domain" description="F5/8 type C" evidence="1">
    <location>
        <begin position="381"/>
        <end position="526"/>
    </location>
</feature>
<proteinExistence type="predicted"/>
<name>A0A1I6VMH1_9FLAO</name>
<dbReference type="Pfam" id="PF00754">
    <property type="entry name" value="F5_F8_type_C"/>
    <property type="match status" value="1"/>
</dbReference>
<organism evidence="2 3">
    <name type="scientific">Zhouia amylolytica</name>
    <dbReference type="NCBI Taxonomy" id="376730"/>
    <lineage>
        <taxon>Bacteria</taxon>
        <taxon>Pseudomonadati</taxon>
        <taxon>Bacteroidota</taxon>
        <taxon>Flavobacteriia</taxon>
        <taxon>Flavobacteriales</taxon>
        <taxon>Flavobacteriaceae</taxon>
        <taxon>Zhouia</taxon>
    </lineage>
</organism>
<dbReference type="PROSITE" id="PS51257">
    <property type="entry name" value="PROKAR_LIPOPROTEIN"/>
    <property type="match status" value="1"/>
</dbReference>
<dbReference type="PROSITE" id="PS50022">
    <property type="entry name" value="FA58C_3"/>
    <property type="match status" value="1"/>
</dbReference>
<dbReference type="SUPFAM" id="SSF49785">
    <property type="entry name" value="Galactose-binding domain-like"/>
    <property type="match status" value="1"/>
</dbReference>
<accession>A0A1I6VMH1</accession>
<dbReference type="AlphaFoldDB" id="A0A1I6VMH1"/>